<dbReference type="Gene3D" id="3.40.190.10">
    <property type="entry name" value="Periplasmic binding protein-like II"/>
    <property type="match status" value="1"/>
</dbReference>
<sequence length="320" mass="33582">MFKFTAVLVAAMACCSAVSAQGYPDKPVSLVVPFAPGGTVNLTARLLATRMSQLLGQPVVVDNKPGAGGAIGAAFVAKARADGYTLLYATMGSQVIQPLVSRSLSFSPSRDFAPIALFATVPNVLAVSANTPAQNIAELIQYAKANPGKLNMGSAGQGSVNHMIGALFMLRTGVKLTHVPYKGAGPAMTDLLAGQIQVLFANLPGLQPYVKSGKVKLLGVASRQRNSAIPEVPTFAELGIKDAETESWSALMAPAGTSPDVIRRLQDTVRAIATDPAMVKQLTAQGAQPFYGNAQNLEKVIADDTRRWAEVVKHANIQLE</sequence>
<keyword evidence="2" id="KW-0732">Signal</keyword>
<dbReference type="InterPro" id="IPR042100">
    <property type="entry name" value="Bug_dom1"/>
</dbReference>
<dbReference type="CDD" id="cd07012">
    <property type="entry name" value="PBP2_Bug_TTT"/>
    <property type="match status" value="1"/>
</dbReference>
<dbReference type="PANTHER" id="PTHR42928">
    <property type="entry name" value="TRICARBOXYLATE-BINDING PROTEIN"/>
    <property type="match status" value="1"/>
</dbReference>
<comment type="caution">
    <text evidence="3">The sequence shown here is derived from an EMBL/GenBank/DDBJ whole genome shotgun (WGS) entry which is preliminary data.</text>
</comment>
<name>A0A375CFS1_9BURK</name>
<reference evidence="3" key="1">
    <citation type="submission" date="2018-01" db="EMBL/GenBank/DDBJ databases">
        <authorList>
            <person name="Clerissi C."/>
        </authorList>
    </citation>
    <scope>NUCLEOTIDE SEQUENCE</scope>
    <source>
        <strain evidence="3">Cupriavidus taiwanensis STM 3521</strain>
    </source>
</reference>
<dbReference type="Proteomes" id="UP000256297">
    <property type="component" value="Chromosome CBM2589_a"/>
</dbReference>
<dbReference type="Gene3D" id="3.40.190.150">
    <property type="entry name" value="Bordetella uptake gene, domain 1"/>
    <property type="match status" value="1"/>
</dbReference>
<gene>
    <name evidence="3" type="ORF">CBM2589_A90380</name>
</gene>
<evidence type="ECO:0000313" key="3">
    <source>
        <dbReference type="EMBL" id="SOY68910.1"/>
    </source>
</evidence>
<protein>
    <recommendedName>
        <fullName evidence="4">Extra-cytoplasmic solute receptor</fullName>
    </recommendedName>
</protein>
<dbReference type="InterPro" id="IPR005064">
    <property type="entry name" value="BUG"/>
</dbReference>
<evidence type="ECO:0000256" key="1">
    <source>
        <dbReference type="ARBA" id="ARBA00006987"/>
    </source>
</evidence>
<dbReference type="Pfam" id="PF03401">
    <property type="entry name" value="TctC"/>
    <property type="match status" value="1"/>
</dbReference>
<accession>A0A375CFS1</accession>
<evidence type="ECO:0008006" key="4">
    <source>
        <dbReference type="Google" id="ProtNLM"/>
    </source>
</evidence>
<dbReference type="SUPFAM" id="SSF53850">
    <property type="entry name" value="Periplasmic binding protein-like II"/>
    <property type="match status" value="1"/>
</dbReference>
<dbReference type="PIRSF" id="PIRSF017082">
    <property type="entry name" value="YflP"/>
    <property type="match status" value="1"/>
</dbReference>
<dbReference type="EMBL" id="OFSP01000039">
    <property type="protein sequence ID" value="SOY68910.1"/>
    <property type="molecule type" value="Genomic_DNA"/>
</dbReference>
<comment type="similarity">
    <text evidence="1">Belongs to the UPF0065 (bug) family.</text>
</comment>
<organism evidence="3">
    <name type="scientific">Cupriavidus taiwanensis</name>
    <dbReference type="NCBI Taxonomy" id="164546"/>
    <lineage>
        <taxon>Bacteria</taxon>
        <taxon>Pseudomonadati</taxon>
        <taxon>Pseudomonadota</taxon>
        <taxon>Betaproteobacteria</taxon>
        <taxon>Burkholderiales</taxon>
        <taxon>Burkholderiaceae</taxon>
        <taxon>Cupriavidus</taxon>
    </lineage>
</organism>
<dbReference type="AlphaFoldDB" id="A0A375CFS1"/>
<proteinExistence type="inferred from homology"/>
<feature type="signal peptide" evidence="2">
    <location>
        <begin position="1"/>
        <end position="20"/>
    </location>
</feature>
<feature type="chain" id="PRO_5016730751" description="Extra-cytoplasmic solute receptor" evidence="2">
    <location>
        <begin position="21"/>
        <end position="320"/>
    </location>
</feature>
<dbReference type="PANTHER" id="PTHR42928:SF5">
    <property type="entry name" value="BLR1237 PROTEIN"/>
    <property type="match status" value="1"/>
</dbReference>
<evidence type="ECO:0000256" key="2">
    <source>
        <dbReference type="SAM" id="SignalP"/>
    </source>
</evidence>
<dbReference type="RefSeq" id="WP_116341294.1">
    <property type="nucleotide sequence ID" value="NZ_LT976857.1"/>
</dbReference>